<evidence type="ECO:0000313" key="1">
    <source>
        <dbReference type="EMBL" id="CAB0017755.1"/>
    </source>
</evidence>
<sequence length="52" mass="5853">MEQRKLVMHNSKHGVLYYRASFVNSSRGRRVSLEGTKRHCRAGRGTAVGCFG</sequence>
<organism evidence="1 2">
    <name type="scientific">Nesidiocoris tenuis</name>
    <dbReference type="NCBI Taxonomy" id="355587"/>
    <lineage>
        <taxon>Eukaryota</taxon>
        <taxon>Metazoa</taxon>
        <taxon>Ecdysozoa</taxon>
        <taxon>Arthropoda</taxon>
        <taxon>Hexapoda</taxon>
        <taxon>Insecta</taxon>
        <taxon>Pterygota</taxon>
        <taxon>Neoptera</taxon>
        <taxon>Paraneoptera</taxon>
        <taxon>Hemiptera</taxon>
        <taxon>Heteroptera</taxon>
        <taxon>Panheteroptera</taxon>
        <taxon>Cimicomorpha</taxon>
        <taxon>Miridae</taxon>
        <taxon>Dicyphina</taxon>
        <taxon>Nesidiocoris</taxon>
    </lineage>
</organism>
<evidence type="ECO:0000313" key="2">
    <source>
        <dbReference type="Proteomes" id="UP000479000"/>
    </source>
</evidence>
<accession>A0A6H5HI18</accession>
<gene>
    <name evidence="1" type="ORF">NTEN_LOCUS21704</name>
</gene>
<keyword evidence="2" id="KW-1185">Reference proteome</keyword>
<dbReference type="Proteomes" id="UP000479000">
    <property type="component" value="Unassembled WGS sequence"/>
</dbReference>
<reference evidence="1 2" key="1">
    <citation type="submission" date="2020-02" db="EMBL/GenBank/DDBJ databases">
        <authorList>
            <person name="Ferguson B K."/>
        </authorList>
    </citation>
    <scope>NUCLEOTIDE SEQUENCE [LARGE SCALE GENOMIC DNA]</scope>
</reference>
<dbReference type="AlphaFoldDB" id="A0A6H5HI18"/>
<dbReference type="EMBL" id="CADCXU010031922">
    <property type="protein sequence ID" value="CAB0017755.1"/>
    <property type="molecule type" value="Genomic_DNA"/>
</dbReference>
<protein>
    <submittedName>
        <fullName evidence="1">Uncharacterized protein</fullName>
    </submittedName>
</protein>
<proteinExistence type="predicted"/>
<feature type="non-terminal residue" evidence="1">
    <location>
        <position position="52"/>
    </location>
</feature>
<name>A0A6H5HI18_9HEMI</name>